<sequence>MSGNDLNHHNDATGLVRSASDATGTRPYLGDVNDIDQMLRQFVEGVTSRFAMVGRREMGMVQAIEADKAECLRLAAIFDGQDLEYATIEHWNGEGLANYIRNRMAETVQPSEDDEEIIAQAFAAFVHRIYGAINEAGDSADPSSLIGALQDNIRSFTWLLVGLESNE</sequence>
<evidence type="ECO:0000313" key="1">
    <source>
        <dbReference type="EMBL" id="XAI70559.1"/>
    </source>
</evidence>
<gene>
    <name evidence="1" type="ORF">Touem01_00030</name>
</gene>
<proteinExistence type="predicted"/>
<dbReference type="EMBL" id="PP179325">
    <property type="protein sequence ID" value="XAI70559.1"/>
    <property type="molecule type" value="Genomic_DNA"/>
</dbReference>
<name>A0AAU6W361_9VIRU</name>
<organism evidence="1">
    <name type="scientific">Pseudomonas phage Touem01</name>
    <dbReference type="NCBI Taxonomy" id="3138548"/>
    <lineage>
        <taxon>Viruses</taxon>
    </lineage>
</organism>
<protein>
    <submittedName>
        <fullName evidence="1">Uncharacterized protein</fullName>
    </submittedName>
</protein>
<reference evidence="1" key="1">
    <citation type="journal article" date="2024" name="J. Gen. Virol.">
        <title>Novel phages of Pseudomonas syringae unveil numerous potential auxiliary metabolic genes.</title>
        <authorList>
            <person name="Feltin C."/>
            <person name="Garneau J.R."/>
            <person name="Morris C.E."/>
            <person name="Berard A."/>
            <person name="Torres-Barcelo C."/>
        </authorList>
    </citation>
    <scope>NUCLEOTIDE SEQUENCE</scope>
</reference>
<accession>A0AAU6W361</accession>